<dbReference type="InterPro" id="IPR001138">
    <property type="entry name" value="Zn2Cys6_DnaBD"/>
</dbReference>
<sequence length="429" mass="47235">MAPIVFLGDWPWGTLGCAGPDSAMMAHLGGDPDSGCDEKQPACGKCVRLDSRCSFLDSKPSNTPSLLGSTPAPAPNSKGVFPPNGATFTYPFSGSSLNGIHSPLYGLNGHIALKPVFVPTRLDLELLHHFTTVTCFSLSNIRSKQQIWQVAVPREAMSHEFLLHALLATAAVNLMYLDPTQRHLYERIAASHRNLALSTSISALNEVTPNNCHALFALSCVIPVLAFAFPHKEQLALPSTPVDDILNVFVLIRGVKTVLHSAQEWITQGALGGLVAYNWISKMSPLPEDMSTALQILSEKNQRDTPDASMRELYDSTIHGLKKAFEIHTVVRGESGLIFTWLVMAQASYIAQLEKKDPMALVILAHYAFLVYSSDGQWWIQGRGAQLFEAIYRILPPEWLSAVEWPRQAVSRDWNWTTDLVRAEPAHST</sequence>
<keyword evidence="3" id="KW-1185">Reference proteome</keyword>
<dbReference type="EMBL" id="CAJPDR010000083">
    <property type="protein sequence ID" value="CAF9915399.1"/>
    <property type="molecule type" value="Genomic_DNA"/>
</dbReference>
<evidence type="ECO:0000313" key="2">
    <source>
        <dbReference type="EMBL" id="CAF9915399.1"/>
    </source>
</evidence>
<keyword evidence="1" id="KW-0539">Nucleus</keyword>
<evidence type="ECO:0000256" key="1">
    <source>
        <dbReference type="ARBA" id="ARBA00023242"/>
    </source>
</evidence>
<name>A0A8H3IIZ9_9LECA</name>
<dbReference type="AlphaFoldDB" id="A0A8H3IIZ9"/>
<dbReference type="PANTHER" id="PTHR47784:SF5">
    <property type="entry name" value="STEROL UPTAKE CONTROL PROTEIN 2"/>
    <property type="match status" value="1"/>
</dbReference>
<evidence type="ECO:0008006" key="4">
    <source>
        <dbReference type="Google" id="ProtNLM"/>
    </source>
</evidence>
<dbReference type="PANTHER" id="PTHR47784">
    <property type="entry name" value="STEROL UPTAKE CONTROL PROTEIN 2"/>
    <property type="match status" value="1"/>
</dbReference>
<accession>A0A8H3IIZ9</accession>
<proteinExistence type="predicted"/>
<comment type="caution">
    <text evidence="2">The sequence shown here is derived from an EMBL/GenBank/DDBJ whole genome shotgun (WGS) entry which is preliminary data.</text>
</comment>
<dbReference type="Pfam" id="PF11951">
    <property type="entry name" value="Fungal_trans_2"/>
    <property type="match status" value="1"/>
</dbReference>
<protein>
    <recommendedName>
        <fullName evidence="4">Zn(2)-C6 fungal-type domain-containing protein</fullName>
    </recommendedName>
</protein>
<dbReference type="GO" id="GO:0008270">
    <property type="term" value="F:zinc ion binding"/>
    <property type="evidence" value="ECO:0007669"/>
    <property type="project" value="InterPro"/>
</dbReference>
<gene>
    <name evidence="2" type="ORF">ALECFALPRED_010184</name>
</gene>
<evidence type="ECO:0000313" key="3">
    <source>
        <dbReference type="Proteomes" id="UP000664203"/>
    </source>
</evidence>
<dbReference type="CDD" id="cd00067">
    <property type="entry name" value="GAL4"/>
    <property type="match status" value="1"/>
</dbReference>
<dbReference type="InterPro" id="IPR053157">
    <property type="entry name" value="Sterol_Uptake_Regulator"/>
</dbReference>
<dbReference type="InterPro" id="IPR021858">
    <property type="entry name" value="Fun_TF"/>
</dbReference>
<organism evidence="2 3">
    <name type="scientific">Alectoria fallacina</name>
    <dbReference type="NCBI Taxonomy" id="1903189"/>
    <lineage>
        <taxon>Eukaryota</taxon>
        <taxon>Fungi</taxon>
        <taxon>Dikarya</taxon>
        <taxon>Ascomycota</taxon>
        <taxon>Pezizomycotina</taxon>
        <taxon>Lecanoromycetes</taxon>
        <taxon>OSLEUM clade</taxon>
        <taxon>Lecanoromycetidae</taxon>
        <taxon>Lecanorales</taxon>
        <taxon>Lecanorineae</taxon>
        <taxon>Parmeliaceae</taxon>
        <taxon>Alectoria</taxon>
    </lineage>
</organism>
<dbReference type="Proteomes" id="UP000664203">
    <property type="component" value="Unassembled WGS sequence"/>
</dbReference>
<reference evidence="2" key="1">
    <citation type="submission" date="2021-03" db="EMBL/GenBank/DDBJ databases">
        <authorList>
            <person name="Tagirdzhanova G."/>
        </authorList>
    </citation>
    <scope>NUCLEOTIDE SEQUENCE</scope>
</reference>
<dbReference type="GO" id="GO:0001228">
    <property type="term" value="F:DNA-binding transcription activator activity, RNA polymerase II-specific"/>
    <property type="evidence" value="ECO:0007669"/>
    <property type="project" value="TreeGrafter"/>
</dbReference>
<dbReference type="OrthoDB" id="5350673at2759"/>